<dbReference type="OrthoDB" id="9798754at2"/>
<dbReference type="KEGG" id="oca:OCAR_7222"/>
<dbReference type="Gene3D" id="3.40.960.10">
    <property type="entry name" value="VSR Endonuclease"/>
    <property type="match status" value="1"/>
</dbReference>
<dbReference type="HOGENOM" id="CLU_107928_3_0_5"/>
<evidence type="ECO:0000313" key="4">
    <source>
        <dbReference type="Proteomes" id="UP000007730"/>
    </source>
</evidence>
<dbReference type="Pfam" id="PF04480">
    <property type="entry name" value="DUF559"/>
    <property type="match status" value="1"/>
</dbReference>
<dbReference type="InterPro" id="IPR047216">
    <property type="entry name" value="Endonuclease_DUF559_bact"/>
</dbReference>
<evidence type="ECO:0000259" key="2">
    <source>
        <dbReference type="Pfam" id="PF04480"/>
    </source>
</evidence>
<dbReference type="CDD" id="cd01038">
    <property type="entry name" value="Endonuclease_DUF559"/>
    <property type="match status" value="1"/>
</dbReference>
<reference evidence="3 4" key="1">
    <citation type="journal article" date="2011" name="J. Bacteriol.">
        <title>Complete genome sequences of the chemolithoautotrophic Oligotropha carboxidovorans strains OM4 and OM5.</title>
        <authorList>
            <person name="Volland S."/>
            <person name="Rachinger M."/>
            <person name="Strittmatter A."/>
            <person name="Daniel R."/>
            <person name="Gottschalk G."/>
            <person name="Meyer O."/>
        </authorList>
    </citation>
    <scope>NUCLEOTIDE SEQUENCE [LARGE SCALE GENOMIC DNA]</scope>
    <source>
        <strain evidence="4">ATCC 49405 / DSM 1227 / KCTC 32145 / OM5</strain>
    </source>
</reference>
<dbReference type="InterPro" id="IPR007569">
    <property type="entry name" value="DUF559"/>
</dbReference>
<proteinExistence type="predicted"/>
<dbReference type="RefSeq" id="WP_012564352.1">
    <property type="nucleotide sequence ID" value="NC_011386.1"/>
</dbReference>
<dbReference type="InterPro" id="IPR011335">
    <property type="entry name" value="Restrct_endonuc-II-like"/>
</dbReference>
<dbReference type="STRING" id="504832.OCA5_c08900"/>
<accession>B6JIT2</accession>
<sequence>MRGPDRKATSRARQLRSHQTDAETKLWHRLRNRQIAGCKFVRQEPVGLYVYDFICRERKLVIEVDGGQHAEAKADIVRGDTLTRDGYCVLRFWNNEVLGNIDGVLQTIESKLLDQEPLTPTLSP</sequence>
<evidence type="ECO:0000256" key="1">
    <source>
        <dbReference type="SAM" id="MobiDB-lite"/>
    </source>
</evidence>
<dbReference type="eggNOG" id="COG2852">
    <property type="taxonomic scope" value="Bacteria"/>
</dbReference>
<protein>
    <recommendedName>
        <fullName evidence="2">DUF559 domain-containing protein</fullName>
    </recommendedName>
</protein>
<gene>
    <name evidence="3" type="ordered locus">OCA5_c08900</name>
</gene>
<keyword evidence="4" id="KW-1185">Reference proteome</keyword>
<dbReference type="EMBL" id="CP002826">
    <property type="protein sequence ID" value="AEI05612.1"/>
    <property type="molecule type" value="Genomic_DNA"/>
</dbReference>
<evidence type="ECO:0000313" key="3">
    <source>
        <dbReference type="EMBL" id="AEI05612.1"/>
    </source>
</evidence>
<dbReference type="PANTHER" id="PTHR38590">
    <property type="entry name" value="BLL0828 PROTEIN"/>
    <property type="match status" value="1"/>
</dbReference>
<feature type="region of interest" description="Disordered" evidence="1">
    <location>
        <begin position="1"/>
        <end position="20"/>
    </location>
</feature>
<organism evidence="3 4">
    <name type="scientific">Afipia carboxidovorans (strain ATCC 49405 / DSM 1227 / KCTC 32145 / OM5)</name>
    <name type="common">Oligotropha carboxidovorans</name>
    <dbReference type="NCBI Taxonomy" id="504832"/>
    <lineage>
        <taxon>Bacteria</taxon>
        <taxon>Pseudomonadati</taxon>
        <taxon>Pseudomonadota</taxon>
        <taxon>Alphaproteobacteria</taxon>
        <taxon>Hyphomicrobiales</taxon>
        <taxon>Nitrobacteraceae</taxon>
        <taxon>Afipia</taxon>
    </lineage>
</organism>
<name>B6JIT2_AFIC5</name>
<dbReference type="SUPFAM" id="SSF52980">
    <property type="entry name" value="Restriction endonuclease-like"/>
    <property type="match status" value="1"/>
</dbReference>
<dbReference type="AlphaFoldDB" id="B6JIT2"/>
<dbReference type="KEGG" id="ocg:OCA5_c08900"/>
<dbReference type="Proteomes" id="UP000007730">
    <property type="component" value="Chromosome"/>
</dbReference>
<dbReference type="PANTHER" id="PTHR38590:SF1">
    <property type="entry name" value="BLL0828 PROTEIN"/>
    <property type="match status" value="1"/>
</dbReference>
<feature type="domain" description="DUF559" evidence="2">
    <location>
        <begin position="7"/>
        <end position="111"/>
    </location>
</feature>